<dbReference type="AlphaFoldDB" id="A0A813DJ29"/>
<keyword evidence="2" id="KW-0040">ANK repeat</keyword>
<dbReference type="SUPFAM" id="SSF53335">
    <property type="entry name" value="S-adenosyl-L-methionine-dependent methyltransferases"/>
    <property type="match status" value="1"/>
</dbReference>
<dbReference type="GO" id="GO:0003676">
    <property type="term" value="F:nucleic acid binding"/>
    <property type="evidence" value="ECO:0007669"/>
    <property type="project" value="UniProtKB-UniRule"/>
</dbReference>
<dbReference type="Gene3D" id="1.25.40.20">
    <property type="entry name" value="Ankyrin repeat-containing domain"/>
    <property type="match status" value="2"/>
</dbReference>
<feature type="repeat" description="ANK" evidence="2">
    <location>
        <begin position="1147"/>
        <end position="1179"/>
    </location>
</feature>
<feature type="region of interest" description="Disordered" evidence="4">
    <location>
        <begin position="398"/>
        <end position="432"/>
    </location>
</feature>
<evidence type="ECO:0000256" key="2">
    <source>
        <dbReference type="PROSITE-ProRule" id="PRU00023"/>
    </source>
</evidence>
<accession>A0A813DJ29</accession>
<dbReference type="SUPFAM" id="SSF47473">
    <property type="entry name" value="EF-hand"/>
    <property type="match status" value="1"/>
</dbReference>
<evidence type="ECO:0000256" key="4">
    <source>
        <dbReference type="SAM" id="MobiDB-lite"/>
    </source>
</evidence>
<feature type="repeat" description="ANK" evidence="2">
    <location>
        <begin position="1180"/>
        <end position="1212"/>
    </location>
</feature>
<dbReference type="PROSITE" id="PS00018">
    <property type="entry name" value="EF_HAND_1"/>
    <property type="match status" value="1"/>
</dbReference>
<dbReference type="InterPro" id="IPR029033">
    <property type="entry name" value="His_PPase_superfam"/>
</dbReference>
<dbReference type="CDD" id="cd07061">
    <property type="entry name" value="HP_HAP_like"/>
    <property type="match status" value="1"/>
</dbReference>
<keyword evidence="3" id="KW-0507">mRNA processing</keyword>
<keyword evidence="3" id="KW-0506">mRNA capping</keyword>
<dbReference type="InterPro" id="IPR011992">
    <property type="entry name" value="EF-hand-dom_pair"/>
</dbReference>
<feature type="repeat" description="ANK" evidence="2">
    <location>
        <begin position="1213"/>
        <end position="1245"/>
    </location>
</feature>
<dbReference type="InterPro" id="IPR000560">
    <property type="entry name" value="His_Pase_clade-2"/>
</dbReference>
<dbReference type="PANTHER" id="PTHR16121:SF0">
    <property type="entry name" value="CAP-SPECIFIC MRNA (NUCLEOSIDE-2'-O-)-METHYLTRANSFERASE 1"/>
    <property type="match status" value="1"/>
</dbReference>
<feature type="compositionally biased region" description="Basic residues" evidence="4">
    <location>
        <begin position="585"/>
        <end position="596"/>
    </location>
</feature>
<keyword evidence="3" id="KW-0808">Transferase</keyword>
<comment type="catalytic activity">
    <reaction evidence="3">
        <text>a 5'-end (N(7)-methyl 5'-triphosphoguanosine)-ribonucleoside in mRNA + S-adenosyl-L-methionine = a 5'-end (N(7)-methyl 5'-triphosphoguanosine)-(2'-O-methyl-ribonucleoside) in mRNA + S-adenosyl-L-homocysteine + H(+)</text>
        <dbReference type="Rhea" id="RHEA:67020"/>
        <dbReference type="Rhea" id="RHEA-COMP:17167"/>
        <dbReference type="Rhea" id="RHEA-COMP:17168"/>
        <dbReference type="ChEBI" id="CHEBI:15378"/>
        <dbReference type="ChEBI" id="CHEBI:57856"/>
        <dbReference type="ChEBI" id="CHEBI:59789"/>
        <dbReference type="ChEBI" id="CHEBI:156461"/>
        <dbReference type="ChEBI" id="CHEBI:167609"/>
        <dbReference type="EC" id="2.1.1.57"/>
    </reaction>
</comment>
<reference evidence="6" key="1">
    <citation type="submission" date="2021-02" db="EMBL/GenBank/DDBJ databases">
        <authorList>
            <person name="Dougan E. K."/>
            <person name="Rhodes N."/>
            <person name="Thang M."/>
            <person name="Chan C."/>
        </authorList>
    </citation>
    <scope>NUCLEOTIDE SEQUENCE</scope>
</reference>
<evidence type="ECO:0000313" key="6">
    <source>
        <dbReference type="EMBL" id="CAE8586225.1"/>
    </source>
</evidence>
<dbReference type="InterPro" id="IPR002110">
    <property type="entry name" value="Ankyrin_rpt"/>
</dbReference>
<keyword evidence="3" id="KW-0539">Nucleus</keyword>
<sequence>MASSMQSDMFNILPQEETQVFDLAPVPAAAACAACAAYADMPDPEKGEMHADKLEIGPLADPGRMRDAGYCCPEAVENLWLQKTRLDDLFDAGHADLYRQARDELYPAAGHRGSGRQAHLGNRAGDKLEEIAQAVGGFKVDRLAAKEETVFADVCGGPGAWSKYLLQVGLQQGCPMRGFGFSLRDGTNPLSCTWYKDLVARSDFTPLWGADGTGNVCEPDNVASAAREVGRQADIVVADGGDGVGKGAAGQHMENYQEIMLGGILLAEVRFMLETAREGACFVCKFFDTFTHLSCGLLFVVSALFEEAKIVKPQHSRLVNSERYLVGLRFKGAGAVGFEGLLRSVQMTQAAWPRPTASAWAGDAPLGVVPQSALALAPDFVASVRAFDCGGPVCEADSGAGGRGEQDFGAPEPGGGGLSAGQEATATRGGWPNVKVPSMSALVGKALDRDEAKLKGVKAVGRSTKEIQIAVTQNCFKSCAANSHDTEGQASLTGSSFAQPCPFPIQTDLVWGMEPCFLHHPLTLHVASSSLASAKVLQVQAVGVSWVPKACSSEESKVRPSIGTLGVGAFAVGAVVGSSWRRRRRVGQARSGKQRTARQISSSGPWWPLDPSEAKTLKQVIVVHRHGTRFPTKPTGAGNLSWPQRAQFWESYKGHLTPVGGKTLQDTGAVLRHRYIGEDGGLFKGCRQVDGRVIGVYTSNVQRTLQSAWSFLLGLVPDASIFFAFRSERVFSDALRQAVGVPIYVEDATEGDDKLFHEWKIGKGYKKWNDENLKRSEFLEYAKSAPEYQSLLDKLYEVTHERKLEPGGDPLKRLTAAKDVDTQVMIEEAHNRPVLPNELGEPLHAEEKQLLRNIGNEVKRCWFGDARGDVQESYGQRGAGYLAHKIWRHMDEKAKFLCHQRFVQFSCHDTTMCALAAHLGIELPEIGFGSFFTFELHFSPDTGDFVKFYYNSKPDAGERSYADLKPLVLPLGREPRLVPLGQCATGSMSLEDFRAHCQIPGQEETFELFMKLLARADMGPTRESLEALLEDGKHGWLSFPEWQERYDESFRAFDTDGNGSLDKEEMQTALAEWYGITGRTVDLVFHLVDRDPEIDALTELDTYLAMCALVGVRGSISSKTADVSSSPLPESPGAAALIDNVDLRSSGGTTKLMNAANTGDLPRVKDLIAQGADVNATDEFGWTALRYAVRKKDTAICAELINLGADVNLGSTSGRTPLMSAVANNAPNVVQLLVDNGADLAMQNRDGLTAHAIASRGGGMGSSVVRAMVAPRKEVA</sequence>
<dbReference type="PROSITE" id="PS50297">
    <property type="entry name" value="ANK_REP_REGION"/>
    <property type="match status" value="2"/>
</dbReference>
<gene>
    <name evidence="6" type="ORF">PGLA1383_LOCUS5106</name>
</gene>
<dbReference type="PROSITE" id="PS50088">
    <property type="entry name" value="ANK_REPEAT"/>
    <property type="match status" value="3"/>
</dbReference>
<dbReference type="InterPro" id="IPR050851">
    <property type="entry name" value="mRNA_Cap_2O-Ribose_MeTrfase"/>
</dbReference>
<comment type="caution">
    <text evidence="6">The sequence shown here is derived from an EMBL/GenBank/DDBJ whole genome shotgun (WGS) entry which is preliminary data.</text>
</comment>
<dbReference type="PANTHER" id="PTHR16121">
    <property type="entry name" value="CAP-SPECIFIC MRNA (NUCLEOSIDE-2'-O-)-METHYLTRANSFERASE 1-RELATED"/>
    <property type="match status" value="1"/>
</dbReference>
<dbReference type="GO" id="GO:0006370">
    <property type="term" value="P:7-methylguanosine mRNA capping"/>
    <property type="evidence" value="ECO:0007669"/>
    <property type="project" value="UniProtKB-UniRule"/>
</dbReference>
<comment type="subcellular location">
    <subcellularLocation>
        <location evidence="3">Nucleus</location>
    </subcellularLocation>
</comment>
<dbReference type="InterPro" id="IPR033379">
    <property type="entry name" value="Acid_Pase_AS"/>
</dbReference>
<dbReference type="PROSITE" id="PS00616">
    <property type="entry name" value="HIS_ACID_PHOSPHAT_1"/>
    <property type="match status" value="1"/>
</dbReference>
<evidence type="ECO:0000259" key="5">
    <source>
        <dbReference type="PROSITE" id="PS50222"/>
    </source>
</evidence>
<dbReference type="PROSITE" id="PS50222">
    <property type="entry name" value="EF_HAND_2"/>
    <property type="match status" value="1"/>
</dbReference>
<dbReference type="GO" id="GO:0005509">
    <property type="term" value="F:calcium ion binding"/>
    <property type="evidence" value="ECO:0007669"/>
    <property type="project" value="InterPro"/>
</dbReference>
<dbReference type="Gene3D" id="1.10.238.10">
    <property type="entry name" value="EF-hand"/>
    <property type="match status" value="1"/>
</dbReference>
<evidence type="ECO:0000256" key="3">
    <source>
        <dbReference type="RuleBase" id="RU368012"/>
    </source>
</evidence>
<dbReference type="InterPro" id="IPR002048">
    <property type="entry name" value="EF_hand_dom"/>
</dbReference>
<dbReference type="Pfam" id="PF12796">
    <property type="entry name" value="Ank_2"/>
    <property type="match status" value="1"/>
</dbReference>
<proteinExistence type="predicted"/>
<feature type="region of interest" description="Disordered" evidence="4">
    <location>
        <begin position="585"/>
        <end position="604"/>
    </location>
</feature>
<keyword evidence="1" id="KW-0106">Calcium</keyword>
<dbReference type="EC" id="2.1.1.57" evidence="3"/>
<dbReference type="GO" id="GO:0005634">
    <property type="term" value="C:nucleus"/>
    <property type="evidence" value="ECO:0007669"/>
    <property type="project" value="UniProtKB-SubCell"/>
</dbReference>
<dbReference type="InterPro" id="IPR029063">
    <property type="entry name" value="SAM-dependent_MTases_sf"/>
</dbReference>
<keyword evidence="3" id="KW-0489">Methyltransferase</keyword>
<evidence type="ECO:0000313" key="7">
    <source>
        <dbReference type="Proteomes" id="UP000654075"/>
    </source>
</evidence>
<dbReference type="Gene3D" id="3.40.50.1240">
    <property type="entry name" value="Phosphoglycerate mutase-like"/>
    <property type="match status" value="1"/>
</dbReference>
<dbReference type="InterPro" id="IPR018247">
    <property type="entry name" value="EF_Hand_1_Ca_BS"/>
</dbReference>
<name>A0A813DJ29_POLGL</name>
<dbReference type="Pfam" id="PF00328">
    <property type="entry name" value="His_Phos_2"/>
    <property type="match status" value="1"/>
</dbReference>
<dbReference type="GO" id="GO:0005737">
    <property type="term" value="C:cytoplasm"/>
    <property type="evidence" value="ECO:0007669"/>
    <property type="project" value="TreeGrafter"/>
</dbReference>
<dbReference type="Proteomes" id="UP000654075">
    <property type="component" value="Unassembled WGS sequence"/>
</dbReference>
<dbReference type="Pfam" id="PF01728">
    <property type="entry name" value="FtsJ"/>
    <property type="match status" value="1"/>
</dbReference>
<comment type="function">
    <text evidence="3">S-adenosyl-L-methionine-dependent methyltransferase that mediates RNA cap1 2'-O-ribose methylation to the 5'-cap structure of RNAs. Methylates the ribose of the first nucleotide of a m(7)GpppG-capped mRNA to produce m(7)GpppNmp (cap1).</text>
</comment>
<protein>
    <recommendedName>
        <fullName evidence="3">Cap-specific mRNA (nucleoside-2'-O-)-methyltransferase 1</fullName>
        <ecNumber evidence="3">2.1.1.57</ecNumber>
    </recommendedName>
    <alternativeName>
        <fullName evidence="3">Cap1 2'O-ribose methyltransferase 1</fullName>
    </alternativeName>
</protein>
<dbReference type="GO" id="GO:0032259">
    <property type="term" value="P:methylation"/>
    <property type="evidence" value="ECO:0007669"/>
    <property type="project" value="UniProtKB-KW"/>
</dbReference>
<dbReference type="EMBL" id="CAJNNV010001965">
    <property type="protein sequence ID" value="CAE8586225.1"/>
    <property type="molecule type" value="Genomic_DNA"/>
</dbReference>
<dbReference type="SMART" id="SM00248">
    <property type="entry name" value="ANK"/>
    <property type="match status" value="3"/>
</dbReference>
<dbReference type="GO" id="GO:0004483">
    <property type="term" value="F:methyltransferase cap1 activity"/>
    <property type="evidence" value="ECO:0007669"/>
    <property type="project" value="UniProtKB-UniRule"/>
</dbReference>
<dbReference type="InterPro" id="IPR002877">
    <property type="entry name" value="RNA_MeTrfase_FtsJ_dom"/>
</dbReference>
<evidence type="ECO:0000256" key="1">
    <source>
        <dbReference type="ARBA" id="ARBA00022837"/>
    </source>
</evidence>
<dbReference type="GO" id="GO:0016556">
    <property type="term" value="P:mRNA modification"/>
    <property type="evidence" value="ECO:0007669"/>
    <property type="project" value="UniProtKB-UniRule"/>
</dbReference>
<dbReference type="SUPFAM" id="SSF53254">
    <property type="entry name" value="Phosphoglycerate mutase-like"/>
    <property type="match status" value="1"/>
</dbReference>
<feature type="domain" description="EF-hand" evidence="5">
    <location>
        <begin position="1041"/>
        <end position="1076"/>
    </location>
</feature>
<dbReference type="SUPFAM" id="SSF48403">
    <property type="entry name" value="Ankyrin repeat"/>
    <property type="match status" value="1"/>
</dbReference>
<dbReference type="OrthoDB" id="10251234at2759"/>
<dbReference type="InterPro" id="IPR036770">
    <property type="entry name" value="Ankyrin_rpt-contain_sf"/>
</dbReference>
<dbReference type="Gene3D" id="3.40.50.12760">
    <property type="match status" value="1"/>
</dbReference>
<keyword evidence="7" id="KW-1185">Reference proteome</keyword>
<organism evidence="6 7">
    <name type="scientific">Polarella glacialis</name>
    <name type="common">Dinoflagellate</name>
    <dbReference type="NCBI Taxonomy" id="89957"/>
    <lineage>
        <taxon>Eukaryota</taxon>
        <taxon>Sar</taxon>
        <taxon>Alveolata</taxon>
        <taxon>Dinophyceae</taxon>
        <taxon>Suessiales</taxon>
        <taxon>Suessiaceae</taxon>
        <taxon>Polarella</taxon>
    </lineage>
</organism>
<keyword evidence="3" id="KW-0949">S-adenosyl-L-methionine</keyword>